<accession>A0ABW0HEJ8</accession>
<keyword evidence="4 6" id="KW-1133">Transmembrane helix</keyword>
<keyword evidence="5 6" id="KW-0472">Membrane</keyword>
<comment type="subcellular location">
    <subcellularLocation>
        <location evidence="1">Cell membrane</location>
        <topology evidence="1">Multi-pass membrane protein</topology>
    </subcellularLocation>
</comment>
<feature type="transmembrane region" description="Helical" evidence="6">
    <location>
        <begin position="86"/>
        <end position="107"/>
    </location>
</feature>
<dbReference type="PROSITE" id="PS50850">
    <property type="entry name" value="MFS"/>
    <property type="match status" value="1"/>
</dbReference>
<evidence type="ECO:0000259" key="7">
    <source>
        <dbReference type="PROSITE" id="PS50850"/>
    </source>
</evidence>
<comment type="caution">
    <text evidence="8">The sequence shown here is derived from an EMBL/GenBank/DDBJ whole genome shotgun (WGS) entry which is preliminary data.</text>
</comment>
<feature type="domain" description="Major facilitator superfamily (MFS) profile" evidence="7">
    <location>
        <begin position="17"/>
        <end position="389"/>
    </location>
</feature>
<name>A0ABW0HEJ8_9HYPH</name>
<feature type="transmembrane region" description="Helical" evidence="6">
    <location>
        <begin position="144"/>
        <end position="164"/>
    </location>
</feature>
<dbReference type="InterPro" id="IPR050189">
    <property type="entry name" value="MFS_Efflux_Transporters"/>
</dbReference>
<keyword evidence="3 6" id="KW-0812">Transmembrane</keyword>
<evidence type="ECO:0000256" key="3">
    <source>
        <dbReference type="ARBA" id="ARBA00022692"/>
    </source>
</evidence>
<dbReference type="Proteomes" id="UP001596104">
    <property type="component" value="Unassembled WGS sequence"/>
</dbReference>
<evidence type="ECO:0000256" key="4">
    <source>
        <dbReference type="ARBA" id="ARBA00022989"/>
    </source>
</evidence>
<feature type="transmembrane region" description="Helical" evidence="6">
    <location>
        <begin position="335"/>
        <end position="360"/>
    </location>
</feature>
<dbReference type="RefSeq" id="WP_377011722.1">
    <property type="nucleotide sequence ID" value="NZ_JBHSLV010000055.1"/>
</dbReference>
<dbReference type="SUPFAM" id="SSF103473">
    <property type="entry name" value="MFS general substrate transporter"/>
    <property type="match status" value="1"/>
</dbReference>
<feature type="transmembrane region" description="Helical" evidence="6">
    <location>
        <begin position="302"/>
        <end position="323"/>
    </location>
</feature>
<feature type="transmembrane region" description="Helical" evidence="6">
    <location>
        <begin position="213"/>
        <end position="234"/>
    </location>
</feature>
<evidence type="ECO:0000256" key="2">
    <source>
        <dbReference type="ARBA" id="ARBA00022475"/>
    </source>
</evidence>
<feature type="transmembrane region" description="Helical" evidence="6">
    <location>
        <begin position="278"/>
        <end position="296"/>
    </location>
</feature>
<dbReference type="InterPro" id="IPR036259">
    <property type="entry name" value="MFS_trans_sf"/>
</dbReference>
<evidence type="ECO:0000256" key="5">
    <source>
        <dbReference type="ARBA" id="ARBA00023136"/>
    </source>
</evidence>
<dbReference type="InterPro" id="IPR020846">
    <property type="entry name" value="MFS_dom"/>
</dbReference>
<dbReference type="PANTHER" id="PTHR43124:SF10">
    <property type="entry name" value="PURINE EFFLUX PUMP PBUE"/>
    <property type="match status" value="1"/>
</dbReference>
<dbReference type="PANTHER" id="PTHR43124">
    <property type="entry name" value="PURINE EFFLUX PUMP PBUE"/>
    <property type="match status" value="1"/>
</dbReference>
<dbReference type="Pfam" id="PF07690">
    <property type="entry name" value="MFS_1"/>
    <property type="match status" value="1"/>
</dbReference>
<dbReference type="InterPro" id="IPR011701">
    <property type="entry name" value="MFS"/>
</dbReference>
<gene>
    <name evidence="8" type="ORF">ACFPPC_23785</name>
</gene>
<evidence type="ECO:0000313" key="9">
    <source>
        <dbReference type="Proteomes" id="UP001596104"/>
    </source>
</evidence>
<reference evidence="9" key="1">
    <citation type="journal article" date="2019" name="Int. J. Syst. Evol. Microbiol.">
        <title>The Global Catalogue of Microorganisms (GCM) 10K type strain sequencing project: providing services to taxonomists for standard genome sequencing and annotation.</title>
        <authorList>
            <consortium name="The Broad Institute Genomics Platform"/>
            <consortium name="The Broad Institute Genome Sequencing Center for Infectious Disease"/>
            <person name="Wu L."/>
            <person name="Ma J."/>
        </authorList>
    </citation>
    <scope>NUCLEOTIDE SEQUENCE [LARGE SCALE GENOMIC DNA]</scope>
    <source>
        <strain evidence="9">CGMCC 1.16326</strain>
    </source>
</reference>
<evidence type="ECO:0000256" key="6">
    <source>
        <dbReference type="SAM" id="Phobius"/>
    </source>
</evidence>
<dbReference type="EMBL" id="JBHSLV010000055">
    <property type="protein sequence ID" value="MFC5395658.1"/>
    <property type="molecule type" value="Genomic_DNA"/>
</dbReference>
<feature type="transmembrane region" description="Helical" evidence="6">
    <location>
        <begin position="16"/>
        <end position="38"/>
    </location>
</feature>
<keyword evidence="2" id="KW-1003">Cell membrane</keyword>
<evidence type="ECO:0000313" key="8">
    <source>
        <dbReference type="EMBL" id="MFC5395658.1"/>
    </source>
</evidence>
<feature type="transmembrane region" description="Helical" evidence="6">
    <location>
        <begin position="170"/>
        <end position="192"/>
    </location>
</feature>
<feature type="transmembrane region" description="Helical" evidence="6">
    <location>
        <begin position="366"/>
        <end position="385"/>
    </location>
</feature>
<feature type="transmembrane region" description="Helical" evidence="6">
    <location>
        <begin position="50"/>
        <end position="74"/>
    </location>
</feature>
<sequence>MSNENQTTSEVHRIPAAAYALCLCIGLVGANSLALGPIAPRVAESFASGVPAVMTASAAFGIGTAASALLLAGLIDRFGAGRVLRYALLAFLAALAASGAAPVLPAFVGAQLLAGLAAGLALPAIYTLAALAAPAGRESDTLGIVLFGWTLSMVAGVSLSAVIADLLGWRMVYAIVVVAGLAAMAGTTKLTAGGNATGRGAPSPLSALRVPGIAPLLLACAAFMASFYGVYAYVGDHLHRGLGLPVSAGGLLALCYGLGFGATTFLDRWIDRLGPARLLPLFFTIVGGVYLVMTVASASYPALLAVVFFWGMANHAALNVLILRLASLDPSRRGAIMGLNSSVTYLALFAGTTGFGPLYARAGFPALAGLAVALMLVAALAAALAPRAAITGDQPAA</sequence>
<dbReference type="Gene3D" id="1.20.1250.20">
    <property type="entry name" value="MFS general substrate transporter like domains"/>
    <property type="match status" value="1"/>
</dbReference>
<proteinExistence type="predicted"/>
<feature type="transmembrane region" description="Helical" evidence="6">
    <location>
        <begin position="113"/>
        <end position="132"/>
    </location>
</feature>
<organism evidence="8 9">
    <name type="scientific">Bosea vestrisii</name>
    <dbReference type="NCBI Taxonomy" id="151416"/>
    <lineage>
        <taxon>Bacteria</taxon>
        <taxon>Pseudomonadati</taxon>
        <taxon>Pseudomonadota</taxon>
        <taxon>Alphaproteobacteria</taxon>
        <taxon>Hyphomicrobiales</taxon>
        <taxon>Boseaceae</taxon>
        <taxon>Bosea</taxon>
    </lineage>
</organism>
<protein>
    <submittedName>
        <fullName evidence="8">MFS transporter</fullName>
    </submittedName>
</protein>
<evidence type="ECO:0000256" key="1">
    <source>
        <dbReference type="ARBA" id="ARBA00004651"/>
    </source>
</evidence>
<keyword evidence="9" id="KW-1185">Reference proteome</keyword>
<feature type="transmembrane region" description="Helical" evidence="6">
    <location>
        <begin position="246"/>
        <end position="266"/>
    </location>
</feature>